<keyword evidence="2" id="KW-1185">Reference proteome</keyword>
<dbReference type="EMBL" id="CP074402">
    <property type="protein sequence ID" value="QVJ00356.1"/>
    <property type="molecule type" value="Genomic_DNA"/>
</dbReference>
<sequence length="92" mass="10417">MNNSYWVTYHESPEISIAAVETTIANLHSRGICPPGLRAKAFRLIQKRLGAFHWVPAGAYIRGRRGLEALAPERIEEIFIGACEDIVLRRDR</sequence>
<proteinExistence type="predicted"/>
<protein>
    <submittedName>
        <fullName evidence="1">Uncharacterized protein</fullName>
    </submittedName>
</protein>
<dbReference type="KEGG" id="nec:KGD82_16480"/>
<evidence type="ECO:0000313" key="2">
    <source>
        <dbReference type="Proteomes" id="UP000682416"/>
    </source>
</evidence>
<organism evidence="1 2">
    <name type="scientific">Nocardiopsis eucommiae</name>
    <dbReference type="NCBI Taxonomy" id="2831970"/>
    <lineage>
        <taxon>Bacteria</taxon>
        <taxon>Bacillati</taxon>
        <taxon>Actinomycetota</taxon>
        <taxon>Actinomycetes</taxon>
        <taxon>Streptosporangiales</taxon>
        <taxon>Nocardiopsidaceae</taxon>
        <taxon>Nocardiopsis</taxon>
    </lineage>
</organism>
<name>A0A975L707_9ACTN</name>
<dbReference type="Proteomes" id="UP000682416">
    <property type="component" value="Chromosome"/>
</dbReference>
<gene>
    <name evidence="1" type="ORF">KGD82_16480</name>
</gene>
<dbReference type="AlphaFoldDB" id="A0A975L707"/>
<evidence type="ECO:0000313" key="1">
    <source>
        <dbReference type="EMBL" id="QVJ00356.1"/>
    </source>
</evidence>
<reference evidence="1" key="1">
    <citation type="submission" date="2021-05" db="EMBL/GenBank/DDBJ databases">
        <authorList>
            <person name="Kaiqin L."/>
            <person name="Jian G."/>
        </authorList>
    </citation>
    <scope>NUCLEOTIDE SEQUENCE</scope>
    <source>
        <strain evidence="1">HDS5</strain>
    </source>
</reference>
<accession>A0A975L707</accession>